<dbReference type="Pfam" id="PF02625">
    <property type="entry name" value="XdhC_CoxI"/>
    <property type="match status" value="1"/>
</dbReference>
<evidence type="ECO:0000313" key="3">
    <source>
        <dbReference type="EMBL" id="KLU66846.1"/>
    </source>
</evidence>
<gene>
    <name evidence="3" type="primary">pucA_1</name>
    <name evidence="3" type="ORF">DEAC_c15140</name>
</gene>
<feature type="domain" description="XdhC- CoxI" evidence="1">
    <location>
        <begin position="13"/>
        <end position="77"/>
    </location>
</feature>
<dbReference type="STRING" id="476652.DEAC_c15140"/>
<dbReference type="RefSeq" id="WP_047809364.1">
    <property type="nucleotide sequence ID" value="NZ_LDZY01000004.1"/>
</dbReference>
<dbReference type="GO" id="GO:0004854">
    <property type="term" value="F:xanthine dehydrogenase activity"/>
    <property type="evidence" value="ECO:0007669"/>
    <property type="project" value="UniProtKB-EC"/>
</dbReference>
<dbReference type="PANTHER" id="PTHR30388:SF6">
    <property type="entry name" value="XANTHINE DEHYDROGENASE SUBUNIT A-RELATED"/>
    <property type="match status" value="1"/>
</dbReference>
<dbReference type="PATRIC" id="fig|476652.3.peg.1561"/>
<dbReference type="EC" id="1.17.1.4" evidence="3"/>
<dbReference type="AlphaFoldDB" id="A0A0J1IQ80"/>
<comment type="caution">
    <text evidence="3">The sequence shown here is derived from an EMBL/GenBank/DDBJ whole genome shotgun (WGS) entry which is preliminary data.</text>
</comment>
<protein>
    <submittedName>
        <fullName evidence="3">Putative xanthine dehydrogenase subunit A</fullName>
        <ecNumber evidence="3">1.17.1.4</ecNumber>
    </submittedName>
</protein>
<feature type="domain" description="XdhC Rossmann" evidence="2">
    <location>
        <begin position="214"/>
        <end position="356"/>
    </location>
</feature>
<dbReference type="InterPro" id="IPR027051">
    <property type="entry name" value="XdhC_Rossmann_dom"/>
</dbReference>
<evidence type="ECO:0000259" key="2">
    <source>
        <dbReference type="Pfam" id="PF13478"/>
    </source>
</evidence>
<dbReference type="Proteomes" id="UP000036356">
    <property type="component" value="Unassembled WGS sequence"/>
</dbReference>
<dbReference type="PANTHER" id="PTHR30388">
    <property type="entry name" value="ALDEHYDE OXIDOREDUCTASE MOLYBDENUM COFACTOR ASSEMBLY PROTEIN"/>
    <property type="match status" value="1"/>
</dbReference>
<dbReference type="EMBL" id="LDZY01000004">
    <property type="protein sequence ID" value="KLU66846.1"/>
    <property type="molecule type" value="Genomic_DNA"/>
</dbReference>
<dbReference type="InterPro" id="IPR052698">
    <property type="entry name" value="MoCofactor_Util/Proc"/>
</dbReference>
<keyword evidence="4" id="KW-1185">Reference proteome</keyword>
<sequence length="363" mass="39489">MEQEVFQGLKRVLEQNIEAALVTICSVLGSTPRKPGVKMLVYADGTTVGTIGGGCGEAEARREALNVLKSRSTKLHTLNMTADIAQEEGMVCGGVMGLLIEYLGSQCPNEQIQFYQDYLNALEKQNFPLLMTVLEAPVKQLIGKKLFLSNTGEVVGDLGQENLNQAGLAYAQSTIKYSKAVLMNLDSELTFIDGTRSKAAYRLLLEPPSSSVELLILGAGHIALPLAAMAKILGYEITVVDDRPSFANSVRFTMADRIVCDDFAAVLDSLTITPETYVVIVTRGHRYDKVCLKKVITQQAAYVGMIGSRRRVKALKTELEEEGIPKAFLQKLYSPIGLNIGAETPEEIAVCILAELIKVQKGV</sequence>
<proteinExistence type="predicted"/>
<dbReference type="PRINTS" id="PR00411">
    <property type="entry name" value="PNDRDTASEI"/>
</dbReference>
<accession>A0A0J1IQ80</accession>
<reference evidence="3 4" key="1">
    <citation type="submission" date="2015-06" db="EMBL/GenBank/DDBJ databases">
        <title>Draft genome of the moderately acidophilic sulfate reducer Candidatus Desulfosporosinus acididurans strain M1.</title>
        <authorList>
            <person name="Poehlein A."/>
            <person name="Petzsch P."/>
            <person name="Johnson B.D."/>
            <person name="Schloemann M."/>
            <person name="Daniel R."/>
            <person name="Muehling M."/>
        </authorList>
    </citation>
    <scope>NUCLEOTIDE SEQUENCE [LARGE SCALE GENOMIC DNA]</scope>
    <source>
        <strain evidence="3 4">M1</strain>
    </source>
</reference>
<evidence type="ECO:0000259" key="1">
    <source>
        <dbReference type="Pfam" id="PF02625"/>
    </source>
</evidence>
<evidence type="ECO:0000313" key="4">
    <source>
        <dbReference type="Proteomes" id="UP000036356"/>
    </source>
</evidence>
<dbReference type="Pfam" id="PF13478">
    <property type="entry name" value="XdhC_C"/>
    <property type="match status" value="1"/>
</dbReference>
<organism evidence="3 4">
    <name type="scientific">Desulfosporosinus acididurans</name>
    <dbReference type="NCBI Taxonomy" id="476652"/>
    <lineage>
        <taxon>Bacteria</taxon>
        <taxon>Bacillati</taxon>
        <taxon>Bacillota</taxon>
        <taxon>Clostridia</taxon>
        <taxon>Eubacteriales</taxon>
        <taxon>Desulfitobacteriaceae</taxon>
        <taxon>Desulfosporosinus</taxon>
    </lineage>
</organism>
<name>A0A0J1IQ80_9FIRM</name>
<dbReference type="Gene3D" id="3.40.50.720">
    <property type="entry name" value="NAD(P)-binding Rossmann-like Domain"/>
    <property type="match status" value="1"/>
</dbReference>
<keyword evidence="3" id="KW-0560">Oxidoreductase</keyword>
<dbReference type="InterPro" id="IPR003777">
    <property type="entry name" value="XdhC_CoxI"/>
</dbReference>